<feature type="repeat" description="ARM" evidence="6">
    <location>
        <begin position="350"/>
        <end position="384"/>
    </location>
</feature>
<evidence type="ECO:0000256" key="6">
    <source>
        <dbReference type="PROSITE-ProRule" id="PRU00259"/>
    </source>
</evidence>
<feature type="domain" description="IBB" evidence="8">
    <location>
        <begin position="1"/>
        <end position="61"/>
    </location>
</feature>
<name>A0A642UZY5_DIURU</name>
<dbReference type="Gene3D" id="1.20.5.690">
    <property type="entry name" value="Importin-alpha, importin-beta-binding domain"/>
    <property type="match status" value="1"/>
</dbReference>
<dbReference type="EMBL" id="SWFT01000004">
    <property type="protein sequence ID" value="KAA8908724.1"/>
    <property type="molecule type" value="Genomic_DNA"/>
</dbReference>
<dbReference type="OrthoDB" id="29145at2759"/>
<dbReference type="InterPro" id="IPR000225">
    <property type="entry name" value="Armadillo"/>
</dbReference>
<dbReference type="Pfam" id="PF01749">
    <property type="entry name" value="IBB"/>
    <property type="match status" value="1"/>
</dbReference>
<dbReference type="GO" id="GO:0006606">
    <property type="term" value="P:protein import into nucleus"/>
    <property type="evidence" value="ECO:0007669"/>
    <property type="project" value="InterPro"/>
</dbReference>
<gene>
    <name evidence="9" type="ORF">DIURU_000037</name>
</gene>
<feature type="repeat" description="ARM" evidence="6">
    <location>
        <begin position="219"/>
        <end position="246"/>
    </location>
</feature>
<feature type="region of interest" description="Disordered" evidence="7">
    <location>
        <begin position="48"/>
        <end position="67"/>
    </location>
</feature>
<feature type="repeat" description="ARM" evidence="6">
    <location>
        <begin position="134"/>
        <end position="177"/>
    </location>
</feature>
<feature type="repeat" description="ARM" evidence="6">
    <location>
        <begin position="177"/>
        <end position="219"/>
    </location>
</feature>
<dbReference type="Pfam" id="PF00514">
    <property type="entry name" value="Arm"/>
    <property type="match status" value="8"/>
</dbReference>
<dbReference type="PANTHER" id="PTHR23316">
    <property type="entry name" value="IMPORTIN ALPHA"/>
    <property type="match status" value="1"/>
</dbReference>
<dbReference type="InterPro" id="IPR032413">
    <property type="entry name" value="Arm_3"/>
</dbReference>
<dbReference type="OMA" id="EMIQMLY"/>
<dbReference type="SUPFAM" id="SSF48371">
    <property type="entry name" value="ARM repeat"/>
    <property type="match status" value="1"/>
</dbReference>
<dbReference type="Proteomes" id="UP000449547">
    <property type="component" value="Unassembled WGS sequence"/>
</dbReference>
<evidence type="ECO:0000256" key="1">
    <source>
        <dbReference type="ARBA" id="ARBA00010394"/>
    </source>
</evidence>
<comment type="similarity">
    <text evidence="1 5">Belongs to the importin alpha family.</text>
</comment>
<keyword evidence="10" id="KW-1185">Reference proteome</keyword>
<evidence type="ECO:0000259" key="8">
    <source>
        <dbReference type="PROSITE" id="PS51214"/>
    </source>
</evidence>
<dbReference type="GO" id="GO:0005737">
    <property type="term" value="C:cytoplasm"/>
    <property type="evidence" value="ECO:0007669"/>
    <property type="project" value="InterPro"/>
</dbReference>
<reference evidence="9 10" key="1">
    <citation type="submission" date="2019-07" db="EMBL/GenBank/DDBJ databases">
        <title>Genome assembly of two rare yeast pathogens: Diutina rugosa and Trichomonascus ciferrii.</title>
        <authorList>
            <person name="Mixao V."/>
            <person name="Saus E."/>
            <person name="Hansen A."/>
            <person name="Lass-Flor C."/>
            <person name="Gabaldon T."/>
        </authorList>
    </citation>
    <scope>NUCLEOTIDE SEQUENCE [LARGE SCALE GENOMIC DNA]</scope>
    <source>
        <strain evidence="9 10">CBS 613</strain>
    </source>
</reference>
<dbReference type="Pfam" id="PF16186">
    <property type="entry name" value="Arm_3"/>
    <property type="match status" value="1"/>
</dbReference>
<dbReference type="SMART" id="SM00185">
    <property type="entry name" value="ARM"/>
    <property type="match status" value="8"/>
</dbReference>
<dbReference type="Gene3D" id="1.25.10.10">
    <property type="entry name" value="Leucine-rich Repeat Variant"/>
    <property type="match status" value="1"/>
</dbReference>
<evidence type="ECO:0000313" key="10">
    <source>
        <dbReference type="Proteomes" id="UP000449547"/>
    </source>
</evidence>
<evidence type="ECO:0000313" key="9">
    <source>
        <dbReference type="EMBL" id="KAA8908724.1"/>
    </source>
</evidence>
<keyword evidence="4 5" id="KW-0653">Protein transport</keyword>
<dbReference type="GO" id="GO:0061608">
    <property type="term" value="F:nuclear import signal receptor activity"/>
    <property type="evidence" value="ECO:0007669"/>
    <property type="project" value="InterPro"/>
</dbReference>
<dbReference type="InterPro" id="IPR024931">
    <property type="entry name" value="Importin_alpha"/>
</dbReference>
<feature type="compositionally biased region" description="Basic and acidic residues" evidence="7">
    <location>
        <begin position="48"/>
        <end position="59"/>
    </location>
</feature>
<dbReference type="InterPro" id="IPR011989">
    <property type="entry name" value="ARM-like"/>
</dbReference>
<evidence type="ECO:0000256" key="2">
    <source>
        <dbReference type="ARBA" id="ARBA00022448"/>
    </source>
</evidence>
<evidence type="ECO:0000256" key="7">
    <source>
        <dbReference type="SAM" id="MobiDB-lite"/>
    </source>
</evidence>
<dbReference type="RefSeq" id="XP_034015152.1">
    <property type="nucleotide sequence ID" value="XM_034156490.1"/>
</dbReference>
<dbReference type="PROSITE" id="PS50176">
    <property type="entry name" value="ARM_REPEAT"/>
    <property type="match status" value="4"/>
</dbReference>
<sequence>MDDDASRYVPEYRRTHFKNKGRFTNDELRRRRENLTVDLRKQKRDEMLSKRRNFNRDAGNDSEEEDVATWNQAPTGQQGMNPAAMDAQLRQELPRMVSMLQSADFDQKLAATIEFRRILSREHNPPIDLVIESGAIPYLVEFMGKEYPDMLQLDAAWALTNIASGTSEQTRVVVEAGAVPKFVDLLDSNSAEVKEQAIWAFGNVAGDSTELRDYVLECGAMEKLLELLNSSKMTLIRTATFTLSNLCRGRSPPPNWNIVSQAIPTLAKLVYSTDSETLVDACWAVSYLSDCSAEDSAIDAIQAVVDARIPQRLVQLLGHDEHLVQTPALRAIGNIVTGNDYQTQTVINAGVLPALAPLLYHSKDGIRKEACWTISNITAGNPDQIQAVINANLIPQVIKLLATGDYKIKKEACWAISNASSGGLARPEQIRYLVQQGCIKPLCDLLPIADARIIEVTLDSLENILKMGEMDKEAQGLSQNPNAIYIEEAGGMEKIFECQSNQNASIYKKAFNIIETYFGEEDDAVDDEMTAPDAYDDRYRFGVNQNEGNYDF</sequence>
<proteinExistence type="inferred from homology"/>
<dbReference type="GO" id="GO:0005634">
    <property type="term" value="C:nucleus"/>
    <property type="evidence" value="ECO:0007669"/>
    <property type="project" value="UniProtKB-ARBA"/>
</dbReference>
<dbReference type="VEuPathDB" id="FungiDB:DIURU_000037"/>
<evidence type="ECO:0000256" key="4">
    <source>
        <dbReference type="ARBA" id="ARBA00022927"/>
    </source>
</evidence>
<evidence type="ECO:0000256" key="5">
    <source>
        <dbReference type="PIRNR" id="PIRNR005673"/>
    </source>
</evidence>
<dbReference type="InterPro" id="IPR036975">
    <property type="entry name" value="Importin-a_IBB_sf"/>
</dbReference>
<organism evidence="9 10">
    <name type="scientific">Diutina rugosa</name>
    <name type="common">Yeast</name>
    <name type="synonym">Candida rugosa</name>
    <dbReference type="NCBI Taxonomy" id="5481"/>
    <lineage>
        <taxon>Eukaryota</taxon>
        <taxon>Fungi</taxon>
        <taxon>Dikarya</taxon>
        <taxon>Ascomycota</taxon>
        <taxon>Saccharomycotina</taxon>
        <taxon>Pichiomycetes</taxon>
        <taxon>Debaryomycetaceae</taxon>
        <taxon>Diutina</taxon>
    </lineage>
</organism>
<dbReference type="AlphaFoldDB" id="A0A642UZY5"/>
<protein>
    <recommendedName>
        <fullName evidence="5">Importin subunit alpha</fullName>
    </recommendedName>
</protein>
<dbReference type="PIRSF" id="PIRSF005673">
    <property type="entry name" value="Importin_alpha"/>
    <property type="match status" value="1"/>
</dbReference>
<evidence type="ECO:0000256" key="3">
    <source>
        <dbReference type="ARBA" id="ARBA00022737"/>
    </source>
</evidence>
<comment type="caution">
    <text evidence="9">The sequence shown here is derived from an EMBL/GenBank/DDBJ whole genome shotgun (WGS) entry which is preliminary data.</text>
</comment>
<dbReference type="FunFam" id="1.25.10.10:FF:000021">
    <property type="entry name" value="Importin subunit alpha"/>
    <property type="match status" value="1"/>
</dbReference>
<keyword evidence="2 5" id="KW-0813">Transport</keyword>
<dbReference type="PROSITE" id="PS51214">
    <property type="entry name" value="IBB"/>
    <property type="match status" value="1"/>
</dbReference>
<keyword evidence="3" id="KW-0677">Repeat</keyword>
<dbReference type="InterPro" id="IPR002652">
    <property type="entry name" value="Importin-a_IBB"/>
</dbReference>
<accession>A0A642UZY5</accession>
<dbReference type="GeneID" id="54778690"/>
<dbReference type="InterPro" id="IPR016024">
    <property type="entry name" value="ARM-type_fold"/>
</dbReference>